<sequence length="69" mass="7323">MKISSVFAILSLVATLIGATHASAFSRADRPPPNGMNGMSAKGFSHDVGTHVVQFERLVLSDGRVLDLK</sequence>
<dbReference type="Proteomes" id="UP000704176">
    <property type="component" value="Unassembled WGS sequence"/>
</dbReference>
<comment type="caution">
    <text evidence="2">The sequence shown here is derived from an EMBL/GenBank/DDBJ whole genome shotgun (WGS) entry which is preliminary data.</text>
</comment>
<reference evidence="2 3" key="1">
    <citation type="submission" date="2021-09" db="EMBL/GenBank/DDBJ databases">
        <title>The complete genome sequence of a new microorganism.</title>
        <authorList>
            <person name="Zi Z."/>
        </authorList>
    </citation>
    <scope>NUCLEOTIDE SEQUENCE [LARGE SCALE GENOMIC DNA]</scope>
    <source>
        <strain evidence="2 3">WGZ8</strain>
    </source>
</reference>
<name>A0ABS7VPZ6_9HYPH</name>
<feature type="signal peptide" evidence="1">
    <location>
        <begin position="1"/>
        <end position="22"/>
    </location>
</feature>
<dbReference type="EMBL" id="JAIRBM010000008">
    <property type="protein sequence ID" value="MBZ6077145.1"/>
    <property type="molecule type" value="Genomic_DNA"/>
</dbReference>
<organism evidence="2 3">
    <name type="scientific">Microvirga puerhi</name>
    <dbReference type="NCBI Taxonomy" id="2876078"/>
    <lineage>
        <taxon>Bacteria</taxon>
        <taxon>Pseudomonadati</taxon>
        <taxon>Pseudomonadota</taxon>
        <taxon>Alphaproteobacteria</taxon>
        <taxon>Hyphomicrobiales</taxon>
        <taxon>Methylobacteriaceae</taxon>
        <taxon>Microvirga</taxon>
    </lineage>
</organism>
<dbReference type="RefSeq" id="WP_224313453.1">
    <property type="nucleotide sequence ID" value="NZ_JAIRBM010000008.1"/>
</dbReference>
<evidence type="ECO:0000256" key="1">
    <source>
        <dbReference type="SAM" id="SignalP"/>
    </source>
</evidence>
<accession>A0ABS7VPZ6</accession>
<protein>
    <submittedName>
        <fullName evidence="2">Uncharacterized protein</fullName>
    </submittedName>
</protein>
<evidence type="ECO:0000313" key="2">
    <source>
        <dbReference type="EMBL" id="MBZ6077145.1"/>
    </source>
</evidence>
<proteinExistence type="predicted"/>
<keyword evidence="3" id="KW-1185">Reference proteome</keyword>
<gene>
    <name evidence="2" type="ORF">K9B37_12745</name>
</gene>
<keyword evidence="1" id="KW-0732">Signal</keyword>
<evidence type="ECO:0000313" key="3">
    <source>
        <dbReference type="Proteomes" id="UP000704176"/>
    </source>
</evidence>
<feature type="chain" id="PRO_5046898867" evidence="1">
    <location>
        <begin position="23"/>
        <end position="69"/>
    </location>
</feature>